<feature type="binding site" evidence="3">
    <location>
        <position position="68"/>
    </location>
    <ligand>
        <name>shikimate</name>
        <dbReference type="ChEBI" id="CHEBI:36208"/>
    </ligand>
</feature>
<accession>A0A7M2YZV6</accession>
<evidence type="ECO:0000259" key="4">
    <source>
        <dbReference type="Pfam" id="PF08501"/>
    </source>
</evidence>
<evidence type="ECO:0000256" key="2">
    <source>
        <dbReference type="ARBA" id="ARBA00023141"/>
    </source>
</evidence>
<dbReference type="InterPro" id="IPR041121">
    <property type="entry name" value="SDH_C"/>
</dbReference>
<comment type="catalytic activity">
    <reaction evidence="3">
        <text>shikimate + NADP(+) = 3-dehydroshikimate + NADPH + H(+)</text>
        <dbReference type="Rhea" id="RHEA:17737"/>
        <dbReference type="ChEBI" id="CHEBI:15378"/>
        <dbReference type="ChEBI" id="CHEBI:16630"/>
        <dbReference type="ChEBI" id="CHEBI:36208"/>
        <dbReference type="ChEBI" id="CHEBI:57783"/>
        <dbReference type="ChEBI" id="CHEBI:58349"/>
        <dbReference type="EC" id="1.1.1.25"/>
    </reaction>
</comment>
<feature type="binding site" evidence="3">
    <location>
        <begin position="127"/>
        <end position="131"/>
    </location>
    <ligand>
        <name>NADP(+)</name>
        <dbReference type="ChEBI" id="CHEBI:58349"/>
    </ligand>
</feature>
<dbReference type="Pfam" id="PF08501">
    <property type="entry name" value="Shikimate_dh_N"/>
    <property type="match status" value="1"/>
</dbReference>
<dbReference type="GO" id="GO:0004764">
    <property type="term" value="F:shikimate 3-dehydrogenase (NADP+) activity"/>
    <property type="evidence" value="ECO:0007669"/>
    <property type="project" value="UniProtKB-UniRule"/>
</dbReference>
<dbReference type="InterPro" id="IPR046346">
    <property type="entry name" value="Aminoacid_DH-like_N_sf"/>
</dbReference>
<keyword evidence="2 3" id="KW-0057">Aromatic amino acid biosynthesis</keyword>
<dbReference type="SUPFAM" id="SSF51735">
    <property type="entry name" value="NAD(P)-binding Rossmann-fold domains"/>
    <property type="match status" value="1"/>
</dbReference>
<feature type="domain" description="Shikimate dehydrogenase substrate binding N-terminal" evidence="4">
    <location>
        <begin position="13"/>
        <end position="95"/>
    </location>
</feature>
<evidence type="ECO:0000313" key="6">
    <source>
        <dbReference type="EMBL" id="RDI75051.1"/>
    </source>
</evidence>
<comment type="caution">
    <text evidence="3">Lacks conserved residue(s) required for the propagation of feature annotation.</text>
</comment>
<keyword evidence="3" id="KW-0560">Oxidoreductase</keyword>
<organism evidence="6 7">
    <name type="scientific">Gaiella occulta</name>
    <dbReference type="NCBI Taxonomy" id="1002870"/>
    <lineage>
        <taxon>Bacteria</taxon>
        <taxon>Bacillati</taxon>
        <taxon>Actinomycetota</taxon>
        <taxon>Thermoleophilia</taxon>
        <taxon>Gaiellales</taxon>
        <taxon>Gaiellaceae</taxon>
        <taxon>Gaiella</taxon>
    </lineage>
</organism>
<evidence type="ECO:0000313" key="7">
    <source>
        <dbReference type="Proteomes" id="UP000254134"/>
    </source>
</evidence>
<reference evidence="7" key="2">
    <citation type="journal article" date="2019" name="MicrobiologyOpen">
        <title>High-quality draft genome sequence of Gaiella occulta isolated from a 150 meter deep mineral water borehole and comparison with the genome sequences of other deep-branching lineages of the phylum Actinobacteria.</title>
        <authorList>
            <person name="Severino R."/>
            <person name="Froufe H.J.C."/>
            <person name="Barroso C."/>
            <person name="Albuquerque L."/>
            <person name="Lobo-da-Cunha A."/>
            <person name="da Costa M.S."/>
            <person name="Egas C."/>
        </authorList>
    </citation>
    <scope>NUCLEOTIDE SEQUENCE [LARGE SCALE GENOMIC DNA]</scope>
    <source>
        <strain evidence="7">F2-233</strain>
    </source>
</reference>
<dbReference type="InterPro" id="IPR013708">
    <property type="entry name" value="Shikimate_DH-bd_N"/>
</dbReference>
<feature type="binding site" evidence="3">
    <location>
        <position position="222"/>
    </location>
    <ligand>
        <name>shikimate</name>
        <dbReference type="ChEBI" id="CHEBI:36208"/>
    </ligand>
</feature>
<evidence type="ECO:0000256" key="1">
    <source>
        <dbReference type="ARBA" id="ARBA00004871"/>
    </source>
</evidence>
<feature type="binding site" evidence="3">
    <location>
        <position position="93"/>
    </location>
    <ligand>
        <name>shikimate</name>
        <dbReference type="ChEBI" id="CHEBI:36208"/>
    </ligand>
</feature>
<dbReference type="EC" id="1.1.1.25" evidence="3"/>
<feature type="binding site" evidence="3">
    <location>
        <begin position="21"/>
        <end position="23"/>
    </location>
    <ligand>
        <name>shikimate</name>
        <dbReference type="ChEBI" id="CHEBI:36208"/>
    </ligand>
</feature>
<feature type="domain" description="SDH C-terminal" evidence="5">
    <location>
        <begin position="215"/>
        <end position="245"/>
    </location>
</feature>
<dbReference type="GO" id="GO:0009423">
    <property type="term" value="P:chorismate biosynthetic process"/>
    <property type="evidence" value="ECO:0007669"/>
    <property type="project" value="UniProtKB-UniRule"/>
</dbReference>
<keyword evidence="3" id="KW-0521">NADP</keyword>
<feature type="binding site" evidence="3">
    <location>
        <position position="189"/>
    </location>
    <ligand>
        <name>NADP(+)</name>
        <dbReference type="ChEBI" id="CHEBI:58349"/>
    </ligand>
</feature>
<dbReference type="GO" id="GO:0009073">
    <property type="term" value="P:aromatic amino acid family biosynthetic process"/>
    <property type="evidence" value="ECO:0007669"/>
    <property type="project" value="UniProtKB-KW"/>
</dbReference>
<dbReference type="PANTHER" id="PTHR21089">
    <property type="entry name" value="SHIKIMATE DEHYDROGENASE"/>
    <property type="match status" value="1"/>
</dbReference>
<feature type="binding site" evidence="3">
    <location>
        <position position="191"/>
    </location>
    <ligand>
        <name>shikimate</name>
        <dbReference type="ChEBI" id="CHEBI:36208"/>
    </ligand>
</feature>
<evidence type="ECO:0000259" key="5">
    <source>
        <dbReference type="Pfam" id="PF18317"/>
    </source>
</evidence>
<dbReference type="GO" id="GO:0019632">
    <property type="term" value="P:shikimate metabolic process"/>
    <property type="evidence" value="ECO:0007669"/>
    <property type="project" value="TreeGrafter"/>
</dbReference>
<reference evidence="6 7" key="1">
    <citation type="submission" date="2018-07" db="EMBL/GenBank/DDBJ databases">
        <title>High-quality-draft genome sequence of Gaiella occulta.</title>
        <authorList>
            <person name="Severino R."/>
            <person name="Froufe H.J.C."/>
            <person name="Rainey F.A."/>
            <person name="Barroso C."/>
            <person name="Albuquerque L."/>
            <person name="Lobo-Da-Cunha A."/>
            <person name="Da Costa M.S."/>
            <person name="Egas C."/>
        </authorList>
    </citation>
    <scope>NUCLEOTIDE SEQUENCE [LARGE SCALE GENOMIC DNA]</scope>
    <source>
        <strain evidence="6 7">F2-233</strain>
    </source>
</reference>
<dbReference type="UniPathway" id="UPA00053">
    <property type="reaction ID" value="UER00087"/>
</dbReference>
<dbReference type="Pfam" id="PF18317">
    <property type="entry name" value="SDH_C"/>
    <property type="match status" value="1"/>
</dbReference>
<dbReference type="GO" id="GO:0008652">
    <property type="term" value="P:amino acid biosynthetic process"/>
    <property type="evidence" value="ECO:0007669"/>
    <property type="project" value="UniProtKB-KW"/>
</dbReference>
<comment type="subunit">
    <text evidence="3">Homodimer.</text>
</comment>
<comment type="pathway">
    <text evidence="1 3">Metabolic intermediate biosynthesis; chorismate biosynthesis; chorismate from D-erythrose 4-phosphate and phosphoenolpyruvate: step 4/7.</text>
</comment>
<dbReference type="PANTHER" id="PTHR21089:SF1">
    <property type="entry name" value="BIFUNCTIONAL 3-DEHYDROQUINATE DEHYDRATASE_SHIKIMATE DEHYDROGENASE, CHLOROPLASTIC"/>
    <property type="match status" value="1"/>
</dbReference>
<comment type="similarity">
    <text evidence="3">Belongs to the shikimate dehydrogenase family.</text>
</comment>
<keyword evidence="7" id="KW-1185">Reference proteome</keyword>
<name>A0A7M2YZV6_9ACTN</name>
<dbReference type="Gene3D" id="3.40.50.10860">
    <property type="entry name" value="Leucine Dehydrogenase, chain A, domain 1"/>
    <property type="match status" value="1"/>
</dbReference>
<dbReference type="Proteomes" id="UP000254134">
    <property type="component" value="Unassembled WGS sequence"/>
</dbReference>
<protein>
    <recommendedName>
        <fullName evidence="3">Shikimate dehydrogenase (NADP(+))</fullName>
        <shortName evidence="3">SDH</shortName>
        <ecNumber evidence="3">1.1.1.25</ecNumber>
    </recommendedName>
</protein>
<evidence type="ECO:0000256" key="3">
    <source>
        <dbReference type="HAMAP-Rule" id="MF_00222"/>
    </source>
</evidence>
<feature type="binding site" evidence="3">
    <location>
        <position position="215"/>
    </location>
    <ligand>
        <name>NADP(+)</name>
        <dbReference type="ChEBI" id="CHEBI:58349"/>
    </ligand>
</feature>
<sequence length="249" mass="25320">MIEIRGTTTLVGLLGWPTSHSLSPPMHNAGFAALGLDWAYVPLPVPPDRLADAVRGVAAAGFAGANVTIPHKQAVITLCDELDEVARRAGSVNTLVFDGGRVLGSSTDGDAVVSRIEAGGRRALVLGAGGAALAVAEALERAGAAVTVASRRDSGWPPSAGGFDILVNATPLKEELVVAPHARLQVVDLAYLQDGRDTALVAAARAAGCEAVVDGLDVLLAQGAASFARWTGRAAPTAAMRAALRAARP</sequence>
<dbReference type="HAMAP" id="MF_00222">
    <property type="entry name" value="Shikimate_DH_AroE"/>
    <property type="match status" value="1"/>
</dbReference>
<dbReference type="InterPro" id="IPR036291">
    <property type="entry name" value="NAD(P)-bd_dom_sf"/>
</dbReference>
<dbReference type="SUPFAM" id="SSF53223">
    <property type="entry name" value="Aminoacid dehydrogenase-like, N-terminal domain"/>
    <property type="match status" value="1"/>
</dbReference>
<feature type="binding site" evidence="3">
    <location>
        <position position="108"/>
    </location>
    <ligand>
        <name>shikimate</name>
        <dbReference type="ChEBI" id="CHEBI:36208"/>
    </ligand>
</feature>
<dbReference type="AlphaFoldDB" id="A0A7M2YZV6"/>
<dbReference type="EMBL" id="QQZY01000002">
    <property type="protein sequence ID" value="RDI75051.1"/>
    <property type="molecule type" value="Genomic_DNA"/>
</dbReference>
<feature type="binding site" evidence="3">
    <location>
        <position position="84"/>
    </location>
    <ligand>
        <name>NADP(+)</name>
        <dbReference type="ChEBI" id="CHEBI:58349"/>
    </ligand>
</feature>
<comment type="function">
    <text evidence="3">Involved in the biosynthesis of the chorismate, which leads to the biosynthesis of aromatic amino acids. Catalyzes the reversible NADPH linked reduction of 3-dehydroshikimate (DHSA) to yield shikimate (SA).</text>
</comment>
<gene>
    <name evidence="3" type="primary">aroE</name>
    <name evidence="6" type="ORF">Gocc_0849</name>
</gene>
<comment type="caution">
    <text evidence="6">The sequence shown here is derived from an EMBL/GenBank/DDBJ whole genome shotgun (WGS) entry which is preliminary data.</text>
</comment>
<proteinExistence type="inferred from homology"/>
<dbReference type="InterPro" id="IPR022893">
    <property type="entry name" value="Shikimate_DH_fam"/>
</dbReference>
<dbReference type="RefSeq" id="WP_220150442.1">
    <property type="nucleotide sequence ID" value="NZ_QQZY01000002.1"/>
</dbReference>
<dbReference type="Gene3D" id="3.40.50.720">
    <property type="entry name" value="NAD(P)-binding Rossmann-like Domain"/>
    <property type="match status" value="2"/>
</dbReference>
<feature type="active site" description="Proton acceptor" evidence="3">
    <location>
        <position position="72"/>
    </location>
</feature>
<keyword evidence="3" id="KW-0028">Amino-acid biosynthesis</keyword>